<dbReference type="PANTHER" id="PTHR43775">
    <property type="entry name" value="FATTY ACID SYNTHASE"/>
    <property type="match status" value="1"/>
</dbReference>
<keyword evidence="2" id="KW-0597">Phosphoprotein</keyword>
<dbReference type="Gene3D" id="2.60.120.620">
    <property type="entry name" value="q2cbj1_9rhob like domain"/>
    <property type="match status" value="1"/>
</dbReference>
<keyword evidence="3" id="KW-0808">Transferase</keyword>
<dbReference type="Proteomes" id="UP000626109">
    <property type="component" value="Unassembled WGS sequence"/>
</dbReference>
<feature type="domain" description="Ketosynthase family 3 (KS3)" evidence="4">
    <location>
        <begin position="365"/>
        <end position="796"/>
    </location>
</feature>
<protein>
    <recommendedName>
        <fullName evidence="4">Ketosynthase family 3 (KS3) domain-containing protein</fullName>
    </recommendedName>
</protein>
<dbReference type="PROSITE" id="PS52004">
    <property type="entry name" value="KS3_2"/>
    <property type="match status" value="1"/>
</dbReference>
<comment type="caution">
    <text evidence="5">The sequence shown here is derived from an EMBL/GenBank/DDBJ whole genome shotgun (WGS) entry which is preliminary data.</text>
</comment>
<dbReference type="InterPro" id="IPR016039">
    <property type="entry name" value="Thiolase-like"/>
</dbReference>
<organism evidence="5 6">
    <name type="scientific">Polarella glacialis</name>
    <name type="common">Dinoflagellate</name>
    <dbReference type="NCBI Taxonomy" id="89957"/>
    <lineage>
        <taxon>Eukaryota</taxon>
        <taxon>Sar</taxon>
        <taxon>Alveolata</taxon>
        <taxon>Dinophyceae</taxon>
        <taxon>Suessiales</taxon>
        <taxon>Suessiaceae</taxon>
        <taxon>Polarella</taxon>
    </lineage>
</organism>
<dbReference type="SUPFAM" id="SSF53901">
    <property type="entry name" value="Thiolase-like"/>
    <property type="match status" value="1"/>
</dbReference>
<dbReference type="Pfam" id="PF00109">
    <property type="entry name" value="ketoacyl-synt"/>
    <property type="match status" value="1"/>
</dbReference>
<dbReference type="EMBL" id="CAJNNW010027967">
    <property type="protein sequence ID" value="CAE8694025.1"/>
    <property type="molecule type" value="Genomic_DNA"/>
</dbReference>
<evidence type="ECO:0000259" key="4">
    <source>
        <dbReference type="PROSITE" id="PS52004"/>
    </source>
</evidence>
<dbReference type="Gene3D" id="3.40.47.10">
    <property type="match status" value="1"/>
</dbReference>
<dbReference type="Pfam" id="PF02801">
    <property type="entry name" value="Ketoacyl-synt_C"/>
    <property type="match status" value="1"/>
</dbReference>
<gene>
    <name evidence="5" type="ORF">PGLA2088_LOCUS28650</name>
</gene>
<dbReference type="SMART" id="SM00825">
    <property type="entry name" value="PKS_KS"/>
    <property type="match status" value="1"/>
</dbReference>
<dbReference type="AlphaFoldDB" id="A0A813KAD7"/>
<dbReference type="CDD" id="cd00833">
    <property type="entry name" value="PKS"/>
    <property type="match status" value="1"/>
</dbReference>
<reference evidence="5" key="1">
    <citation type="submission" date="2021-02" db="EMBL/GenBank/DDBJ databases">
        <authorList>
            <person name="Dougan E. K."/>
            <person name="Rhodes N."/>
            <person name="Thang M."/>
            <person name="Chan C."/>
        </authorList>
    </citation>
    <scope>NUCLEOTIDE SEQUENCE</scope>
</reference>
<proteinExistence type="inferred from homology"/>
<dbReference type="InterPro" id="IPR014030">
    <property type="entry name" value="Ketoacyl_synth_N"/>
</dbReference>
<evidence type="ECO:0000256" key="3">
    <source>
        <dbReference type="RuleBase" id="RU003694"/>
    </source>
</evidence>
<dbReference type="InterPro" id="IPR020841">
    <property type="entry name" value="PKS_Beta-ketoAc_synthase_dom"/>
</dbReference>
<dbReference type="InterPro" id="IPR030834">
    <property type="entry name" value="PKS_assoc_dom"/>
</dbReference>
<evidence type="ECO:0000256" key="2">
    <source>
        <dbReference type="ARBA" id="ARBA00022553"/>
    </source>
</evidence>
<name>A0A813KAD7_POLGL</name>
<dbReference type="InterPro" id="IPR014031">
    <property type="entry name" value="Ketoacyl_synth_C"/>
</dbReference>
<comment type="similarity">
    <text evidence="3">Belongs to the thiolase-like superfamily. Beta-ketoacyl-ACP synthases family.</text>
</comment>
<dbReference type="NCBIfam" id="TIGR04556">
    <property type="entry name" value="PKS_assoc"/>
    <property type="match status" value="1"/>
</dbReference>
<evidence type="ECO:0000313" key="6">
    <source>
        <dbReference type="Proteomes" id="UP000626109"/>
    </source>
</evidence>
<evidence type="ECO:0000313" key="5">
    <source>
        <dbReference type="EMBL" id="CAE8694025.1"/>
    </source>
</evidence>
<sequence length="818" mass="89373">MTDLAVSSSSTLAQAEESRLVGRLVEISGTVDLHDQARGSGNGQVDADGQRGRVEGWLAGPQRYLVRTFSGLHVTVPEANLTEFQPAEPEEFDGFDVAWPSAPAHQEAFSTTVAQKVNEKGYCVIQMFPRPRFAKEIEDEVRELHWGILQGDVEEDYLGTDLVDGKVSWLQYESPDEAGRHAGLRTYDLDDMDPDMRIDSMGSLEGADKALTNMAALLWPLTPEYEDDKSFIAWGRTSGLVRASMGPGDEGVRSRSLGRDDQEELDLHIGFVDQKKLCILYLIDNDGGELDFIPSPEGYDYNEATIPLSKNKIVVFRCDSMGMNYCYRPAGKNLALQAWVLDTPTAMKEKEEALRIIDGPEEPAGRRNNIMSVQTRYPGLGFCPQAYWNMLLSGADTQVQVPIQRWDIDIYYREEKTMGYSMTCHGATLQQSEIEQFDNKFFGINDVEASVMSPYMRVMLEVGYECLWNAGYQRSDLNGWHCGVFVGDSGSDWDSLVWVKKDMMPYYYAGRERSAACTRMSHIFGMVGPCSTAETACSSSLVACGIAQMHMRQKTEEQKTPNMTVDLKHALVIGTNTIIGPGSYISLSGPGMLTRGGRCFTFDTSADGFARGEGIGAINLKVCEDSWEAAGRVAMLIGCAINQDGRSASMTAPHGPSQQAVIRESMREAGVSPNLITIAECHGTGTALGDPIEVGALRGVMRADRKIPILKTSAKSNIGHLEAGAGIAGLIKCISMLNYSCGTANVHLLCLNPHLDVAGYPVYFETEPTDFGSNSGLTGVSSFGFGGTNARADVWGHATKGARYSITGPMQTNKSIAY</sequence>
<dbReference type="PANTHER" id="PTHR43775:SF37">
    <property type="entry name" value="SI:DKEY-61P9.11"/>
    <property type="match status" value="1"/>
</dbReference>
<accession>A0A813KAD7</accession>
<dbReference type="GO" id="GO:0004312">
    <property type="term" value="F:fatty acid synthase activity"/>
    <property type="evidence" value="ECO:0007669"/>
    <property type="project" value="TreeGrafter"/>
</dbReference>
<dbReference type="GO" id="GO:0006633">
    <property type="term" value="P:fatty acid biosynthetic process"/>
    <property type="evidence" value="ECO:0007669"/>
    <property type="project" value="TreeGrafter"/>
</dbReference>
<dbReference type="InterPro" id="IPR050091">
    <property type="entry name" value="PKS_NRPS_Biosynth_Enz"/>
</dbReference>
<evidence type="ECO:0000256" key="1">
    <source>
        <dbReference type="ARBA" id="ARBA00022450"/>
    </source>
</evidence>
<keyword evidence="1" id="KW-0596">Phosphopantetheine</keyword>